<evidence type="ECO:0000313" key="7">
    <source>
        <dbReference type="EMBL" id="KJH49348.1"/>
    </source>
</evidence>
<dbReference type="InterPro" id="IPR046342">
    <property type="entry name" value="CBS_dom_sf"/>
</dbReference>
<keyword evidence="2" id="KW-0677">Repeat</keyword>
<accession>A0A0D8XXH0</accession>
<evidence type="ECO:0000256" key="1">
    <source>
        <dbReference type="ARBA" id="ARBA00006750"/>
    </source>
</evidence>
<dbReference type="PROSITE" id="PS51371">
    <property type="entry name" value="CBS"/>
    <property type="match status" value="2"/>
</dbReference>
<dbReference type="STRING" id="29172.A0A0D8XXH0"/>
<dbReference type="Proteomes" id="UP000053766">
    <property type="component" value="Unassembled WGS sequence"/>
</dbReference>
<feature type="domain" description="CBS" evidence="6">
    <location>
        <begin position="185"/>
        <end position="243"/>
    </location>
</feature>
<dbReference type="CDD" id="cd02205">
    <property type="entry name" value="CBS_pair_SF"/>
    <property type="match status" value="1"/>
</dbReference>
<dbReference type="Pfam" id="PF00571">
    <property type="entry name" value="CBS"/>
    <property type="match status" value="2"/>
</dbReference>
<evidence type="ECO:0000256" key="4">
    <source>
        <dbReference type="ARBA" id="ARBA00025878"/>
    </source>
</evidence>
<proteinExistence type="inferred from homology"/>
<keyword evidence="3 5" id="KW-0129">CBS domain</keyword>
<gene>
    <name evidence="7" type="ORF">DICVIV_04551</name>
</gene>
<dbReference type="SMART" id="SM00116">
    <property type="entry name" value="CBS"/>
    <property type="match status" value="3"/>
</dbReference>
<dbReference type="InterPro" id="IPR000644">
    <property type="entry name" value="CBS_dom"/>
</dbReference>
<evidence type="ECO:0000256" key="2">
    <source>
        <dbReference type="ARBA" id="ARBA00022737"/>
    </source>
</evidence>
<protein>
    <submittedName>
        <fullName evidence="7">CBS domain protein</fullName>
    </submittedName>
</protein>
<keyword evidence="8" id="KW-1185">Reference proteome</keyword>
<reference evidence="8" key="2">
    <citation type="journal article" date="2016" name="Sci. Rep.">
        <title>Dictyocaulus viviparus genome, variome and transcriptome elucidate lungworm biology and support future intervention.</title>
        <authorList>
            <person name="McNulty S.N."/>
            <person name="Strube C."/>
            <person name="Rosa B.A."/>
            <person name="Martin J.C."/>
            <person name="Tyagi R."/>
            <person name="Choi Y.J."/>
            <person name="Wang Q."/>
            <person name="Hallsworth Pepin K."/>
            <person name="Zhang X."/>
            <person name="Ozersky P."/>
            <person name="Wilson R.K."/>
            <person name="Sternberg P.W."/>
            <person name="Gasser R.B."/>
            <person name="Mitreva M."/>
        </authorList>
    </citation>
    <scope>NUCLEOTIDE SEQUENCE [LARGE SCALE GENOMIC DNA]</scope>
    <source>
        <strain evidence="8">HannoverDv2000</strain>
    </source>
</reference>
<dbReference type="PANTHER" id="PTHR13780:SF36">
    <property type="entry name" value="CBS DOMAIN-CONTAINING PROTEIN"/>
    <property type="match status" value="1"/>
</dbReference>
<dbReference type="AlphaFoldDB" id="A0A0D8XXH0"/>
<dbReference type="OrthoDB" id="418595at2759"/>
<evidence type="ECO:0000313" key="8">
    <source>
        <dbReference type="Proteomes" id="UP000053766"/>
    </source>
</evidence>
<dbReference type="PANTHER" id="PTHR13780">
    <property type="entry name" value="AMP-ACTIVATED PROTEIN KINASE, GAMMA REGULATORY SUBUNIT"/>
    <property type="match status" value="1"/>
</dbReference>
<sequence>MVALITNISSILTLTDILVYARRKAAKWSSIEIGALVSGNPLIVVSAETKLIEACQEFCFNGIYRIIVNEPHSGDILYLLTSRRVLQAIHKQNRSLYFAQWLSSSIKDSGVGTWGNTIHSVSLYDSLDDVVEKLLNYKLSSLPVLNSDGHATDVLTKTDFAMSVMEADDPQTFLRETAVVAVLGNRKPAVFVRPSDPVGKVLDVLLEAQHMRCVFVIDDCLKPIACVSQCDVISHLIYSDAPFQKT</sequence>
<reference evidence="7 8" key="1">
    <citation type="submission" date="2013-11" db="EMBL/GenBank/DDBJ databases">
        <title>Draft genome of the bovine lungworm Dictyocaulus viviparus.</title>
        <authorList>
            <person name="Mitreva M."/>
        </authorList>
    </citation>
    <scope>NUCLEOTIDE SEQUENCE [LARGE SCALE GENOMIC DNA]</scope>
    <source>
        <strain evidence="7 8">HannoverDv2000</strain>
    </source>
</reference>
<dbReference type="InterPro" id="IPR050511">
    <property type="entry name" value="AMPK_gamma/SDS23_families"/>
</dbReference>
<dbReference type="SUPFAM" id="SSF54631">
    <property type="entry name" value="CBS-domain pair"/>
    <property type="match status" value="2"/>
</dbReference>
<comment type="similarity">
    <text evidence="1">Belongs to the 5'-AMP-activated protein kinase gamma subunit family.</text>
</comment>
<evidence type="ECO:0000256" key="3">
    <source>
        <dbReference type="ARBA" id="ARBA00023122"/>
    </source>
</evidence>
<evidence type="ECO:0000256" key="5">
    <source>
        <dbReference type="PROSITE-ProRule" id="PRU00703"/>
    </source>
</evidence>
<dbReference type="Gene3D" id="3.10.580.10">
    <property type="entry name" value="CBS-domain"/>
    <property type="match status" value="2"/>
</dbReference>
<feature type="domain" description="CBS" evidence="6">
    <location>
        <begin position="111"/>
        <end position="170"/>
    </location>
</feature>
<organism evidence="7 8">
    <name type="scientific">Dictyocaulus viviparus</name>
    <name type="common">Bovine lungworm</name>
    <dbReference type="NCBI Taxonomy" id="29172"/>
    <lineage>
        <taxon>Eukaryota</taxon>
        <taxon>Metazoa</taxon>
        <taxon>Ecdysozoa</taxon>
        <taxon>Nematoda</taxon>
        <taxon>Chromadorea</taxon>
        <taxon>Rhabditida</taxon>
        <taxon>Rhabditina</taxon>
        <taxon>Rhabditomorpha</taxon>
        <taxon>Strongyloidea</taxon>
        <taxon>Metastrongylidae</taxon>
        <taxon>Dictyocaulus</taxon>
    </lineage>
</organism>
<name>A0A0D8XXH0_DICVI</name>
<dbReference type="EMBL" id="KN716238">
    <property type="protein sequence ID" value="KJH49348.1"/>
    <property type="molecule type" value="Genomic_DNA"/>
</dbReference>
<comment type="subunit">
    <text evidence="4">AMPK is a heterotrimer of an alpha catalytic subunit (PRKAA1 or PRKAA2), a beta (PRKAB1 or PRKAB2) and a gamma non-catalytic subunits (PRKAG1, PRKAG2 or PRKAG3). Interacts with FNIP1 and FNIP2.</text>
</comment>
<evidence type="ECO:0000259" key="6">
    <source>
        <dbReference type="PROSITE" id="PS51371"/>
    </source>
</evidence>